<keyword evidence="4" id="KW-1185">Reference proteome</keyword>
<reference evidence="4" key="1">
    <citation type="journal article" date="2014" name="Proc. Natl. Acad. Sci. U.S.A.">
        <title>Extensive sampling of basidiomycete genomes demonstrates inadequacy of the white-rot/brown-rot paradigm for wood decay fungi.</title>
        <authorList>
            <person name="Riley R."/>
            <person name="Salamov A.A."/>
            <person name="Brown D.W."/>
            <person name="Nagy L.G."/>
            <person name="Floudas D."/>
            <person name="Held B.W."/>
            <person name="Levasseur A."/>
            <person name="Lombard V."/>
            <person name="Morin E."/>
            <person name="Otillar R."/>
            <person name="Lindquist E.A."/>
            <person name="Sun H."/>
            <person name="LaButti K.M."/>
            <person name="Schmutz J."/>
            <person name="Jabbour D."/>
            <person name="Luo H."/>
            <person name="Baker S.E."/>
            <person name="Pisabarro A.G."/>
            <person name="Walton J.D."/>
            <person name="Blanchette R.A."/>
            <person name="Henrissat B."/>
            <person name="Martin F."/>
            <person name="Cullen D."/>
            <person name="Hibbett D.S."/>
            <person name="Grigoriev I.V."/>
        </authorList>
    </citation>
    <scope>NUCLEOTIDE SEQUENCE [LARGE SCALE GENOMIC DNA]</scope>
    <source>
        <strain evidence="4">MUCL 33604</strain>
    </source>
</reference>
<feature type="region of interest" description="Disordered" evidence="1">
    <location>
        <begin position="147"/>
        <end position="180"/>
    </location>
</feature>
<evidence type="ECO:0000256" key="2">
    <source>
        <dbReference type="SAM" id="Phobius"/>
    </source>
</evidence>
<feature type="region of interest" description="Disordered" evidence="1">
    <location>
        <begin position="236"/>
        <end position="274"/>
    </location>
</feature>
<dbReference type="AlphaFoldDB" id="A0A067Q2F7"/>
<feature type="compositionally biased region" description="Low complexity" evidence="1">
    <location>
        <begin position="147"/>
        <end position="170"/>
    </location>
</feature>
<dbReference type="InParanoid" id="A0A067Q2F7"/>
<evidence type="ECO:0000256" key="1">
    <source>
        <dbReference type="SAM" id="MobiDB-lite"/>
    </source>
</evidence>
<proteinExistence type="predicted"/>
<dbReference type="Proteomes" id="UP000027265">
    <property type="component" value="Unassembled WGS sequence"/>
</dbReference>
<dbReference type="HOGENOM" id="CLU_072376_0_0_1"/>
<gene>
    <name evidence="3" type="ORF">JAAARDRAFT_35361</name>
</gene>
<dbReference type="EMBL" id="KL197719">
    <property type="protein sequence ID" value="KDQ57672.1"/>
    <property type="molecule type" value="Genomic_DNA"/>
</dbReference>
<evidence type="ECO:0000313" key="3">
    <source>
        <dbReference type="EMBL" id="KDQ57672.1"/>
    </source>
</evidence>
<protein>
    <submittedName>
        <fullName evidence="3">Uncharacterized protein</fullName>
    </submittedName>
</protein>
<feature type="compositionally biased region" description="Basic and acidic residues" evidence="1">
    <location>
        <begin position="171"/>
        <end position="180"/>
    </location>
</feature>
<feature type="transmembrane region" description="Helical" evidence="2">
    <location>
        <begin position="30"/>
        <end position="56"/>
    </location>
</feature>
<accession>A0A067Q2F7</accession>
<keyword evidence="2" id="KW-0812">Transmembrane</keyword>
<feature type="compositionally biased region" description="Basic residues" evidence="1">
    <location>
        <begin position="255"/>
        <end position="266"/>
    </location>
</feature>
<dbReference type="OrthoDB" id="2502792at2759"/>
<evidence type="ECO:0000313" key="4">
    <source>
        <dbReference type="Proteomes" id="UP000027265"/>
    </source>
</evidence>
<keyword evidence="2" id="KW-0472">Membrane</keyword>
<name>A0A067Q2F7_9AGAM</name>
<sequence>MADFNMSNIPLPAFLDPLLDYLSSTIPAPIYSFLMTILSHSLALFGALFSLFYALASSNPAEWDAQTILPPLISLLCAYLALVSVYRTTSWMFRTGVFFVKWGIIFGAITAGAGWLMGHSGTGIGGSGLTSTIGGILLDLVNGQGQNAAGGARSRGPSSSSSSRSHSKSGPRTERPKAWESFDRHREWQYEDNGDDHREGDGEVQKVILDVVGTAGKIMRESGWWDAIKGVVESVGSETAQADETAGGEAGSSGSRRKQPSRKAKSKAGTSNSR</sequence>
<feature type="transmembrane region" description="Helical" evidence="2">
    <location>
        <begin position="98"/>
        <end position="117"/>
    </location>
</feature>
<feature type="transmembrane region" description="Helical" evidence="2">
    <location>
        <begin position="68"/>
        <end position="86"/>
    </location>
</feature>
<organism evidence="3 4">
    <name type="scientific">Jaapia argillacea MUCL 33604</name>
    <dbReference type="NCBI Taxonomy" id="933084"/>
    <lineage>
        <taxon>Eukaryota</taxon>
        <taxon>Fungi</taxon>
        <taxon>Dikarya</taxon>
        <taxon>Basidiomycota</taxon>
        <taxon>Agaricomycotina</taxon>
        <taxon>Agaricomycetes</taxon>
        <taxon>Agaricomycetidae</taxon>
        <taxon>Jaapiales</taxon>
        <taxon>Jaapiaceae</taxon>
        <taxon>Jaapia</taxon>
    </lineage>
</organism>
<keyword evidence="2" id="KW-1133">Transmembrane helix</keyword>